<evidence type="ECO:0000256" key="16">
    <source>
        <dbReference type="SAM" id="MobiDB-lite"/>
    </source>
</evidence>
<evidence type="ECO:0000256" key="4">
    <source>
        <dbReference type="ARBA" id="ARBA00022448"/>
    </source>
</evidence>
<dbReference type="AlphaFoldDB" id="E4UNX5"/>
<dbReference type="STRING" id="535722.E4UNX5"/>
<feature type="region of interest" description="Disordered" evidence="16">
    <location>
        <begin position="22"/>
        <end position="178"/>
    </location>
</feature>
<evidence type="ECO:0000313" key="18">
    <source>
        <dbReference type="EMBL" id="EFQ99728.1"/>
    </source>
</evidence>
<sequence length="549" mass="61893">MLSRSILPLARQRAITAGTRLSLASSHARYYARDSKKPSKPSGYTIPSSAPSSGPLSDGQKPRVVPQPKTPATDKLSEEQVEFETSSESQKNTAPQSVKAGAGSKQQSAESENEKAEPESVSQQEQHPLPDLTRGIPSTLGAEVESQAKRRSRGLNLTEDPEKESEDDGGRGDTPKDEYVSSLERRRNKMTNLTFAAFLGLAIAGTAYLGRNWDTKEEEDAHPNAPSGWGFGLLFDRIKARMSDITSYYKDPAFEKLLPEEDPQFRQPYTLVISLEDLLVHSEWTREHGWRVAKRPGVDYFLRYLNQYYELVLFTTVPSMMADQVLRKLDPYRIIRWPLFREATKYEDGEYVKDLSYLNRDLSKVIMVDTHAPHAKRQPENAIILPKWKGDSKDKSLVALIPFLEYVAGMGIDDVRPVLKSFEGTFIPAEFAKREKAMRDKFEKQLAEERSKRPKHSVGSISSLFGIKPAGSSIAGLEDGQSGSIEEGKMLWDQIRERGQKQYEMIEKEIRENGEKWLAEMAAEEEKAREEQMKGMKNSLTGFFGNDGK</sequence>
<evidence type="ECO:0000256" key="12">
    <source>
        <dbReference type="ARBA" id="ARBA00023136"/>
    </source>
</evidence>
<dbReference type="PROSITE" id="PS50969">
    <property type="entry name" value="FCP1"/>
    <property type="match status" value="1"/>
</dbReference>
<dbReference type="RefSeq" id="XP_003175211.1">
    <property type="nucleotide sequence ID" value="XM_003175163.1"/>
</dbReference>
<name>E4UNX5_ARTGP</name>
<gene>
    <name evidence="18" type="ORF">MGYG_02742</name>
</gene>
<comment type="subunit">
    <text evidence="14">Component of the TIM23 complex, at least composed of TIM23/timX, TIM17/timQ, tim50 and TIM21/timU. Interacts with preproteins in transit.</text>
</comment>
<dbReference type="FunCoup" id="E4UNX5">
    <property type="interactions" value="451"/>
</dbReference>
<dbReference type="EMBL" id="DS989823">
    <property type="protein sequence ID" value="EFQ99728.1"/>
    <property type="molecule type" value="Genomic_DNA"/>
</dbReference>
<dbReference type="CDD" id="cd07521">
    <property type="entry name" value="HAD_FCP1-like"/>
    <property type="match status" value="1"/>
</dbReference>
<keyword evidence="8 15" id="KW-0809">Transit peptide</keyword>
<comment type="subcellular location">
    <subcellularLocation>
        <location evidence="1 15">Mitochondrion inner membrane</location>
        <topology evidence="1 15">Single-pass membrane protein</topology>
    </subcellularLocation>
</comment>
<feature type="compositionally biased region" description="Polar residues" evidence="16">
    <location>
        <begin position="45"/>
        <end position="55"/>
    </location>
</feature>
<evidence type="ECO:0000256" key="2">
    <source>
        <dbReference type="ARBA" id="ARBA00006344"/>
    </source>
</evidence>
<dbReference type="InterPro" id="IPR004274">
    <property type="entry name" value="FCP1_dom"/>
</dbReference>
<dbReference type="InParanoid" id="E4UNX5"/>
<feature type="compositionally biased region" description="Basic and acidic residues" evidence="16">
    <location>
        <begin position="168"/>
        <end position="178"/>
    </location>
</feature>
<accession>E4UNX5</accession>
<evidence type="ECO:0000256" key="7">
    <source>
        <dbReference type="ARBA" id="ARBA00022927"/>
    </source>
</evidence>
<dbReference type="OrthoDB" id="287041at2759"/>
<protein>
    <recommendedName>
        <fullName evidence="3 15">Mitochondrial import inner membrane translocase subunit TIM50</fullName>
    </recommendedName>
</protein>
<dbReference type="GeneID" id="10030517"/>
<dbReference type="SUPFAM" id="SSF56784">
    <property type="entry name" value="HAD-like"/>
    <property type="match status" value="1"/>
</dbReference>
<evidence type="ECO:0000256" key="6">
    <source>
        <dbReference type="ARBA" id="ARBA00022792"/>
    </source>
</evidence>
<evidence type="ECO:0000256" key="8">
    <source>
        <dbReference type="ARBA" id="ARBA00022946"/>
    </source>
</evidence>
<dbReference type="GO" id="GO:0015031">
    <property type="term" value="P:protein transport"/>
    <property type="evidence" value="ECO:0007669"/>
    <property type="project" value="UniProtKB-KW"/>
</dbReference>
<evidence type="ECO:0000256" key="3">
    <source>
        <dbReference type="ARBA" id="ARBA00020799"/>
    </source>
</evidence>
<dbReference type="GO" id="GO:0005744">
    <property type="term" value="C:TIM23 mitochondrial import inner membrane translocase complex"/>
    <property type="evidence" value="ECO:0007669"/>
    <property type="project" value="UniProtKB-UniRule"/>
</dbReference>
<dbReference type="eggNOG" id="KOG2832">
    <property type="taxonomic scope" value="Eukaryota"/>
</dbReference>
<dbReference type="SMART" id="SM00577">
    <property type="entry name" value="CPDc"/>
    <property type="match status" value="1"/>
</dbReference>
<dbReference type="Gene3D" id="3.40.50.1000">
    <property type="entry name" value="HAD superfamily/HAD-like"/>
    <property type="match status" value="1"/>
</dbReference>
<dbReference type="FunFam" id="3.40.50.1000:FF:000019">
    <property type="entry name" value="Mitochondrial import inner membrane translocase subunit TIM50"/>
    <property type="match status" value="1"/>
</dbReference>
<evidence type="ECO:0000256" key="5">
    <source>
        <dbReference type="ARBA" id="ARBA00022692"/>
    </source>
</evidence>
<comment type="function">
    <text evidence="13">Essential component of the TIM23 complex, a complex that mediates the translocation of transit peptide-containing proteins across the mitochondrial inner membrane. Required to direct preproteins in transit and direct them to the channel protein TIM23, and possibly facilitates transfer of the translocating proteins from the TOM complex to the TIM23 complex.</text>
</comment>
<evidence type="ECO:0000256" key="1">
    <source>
        <dbReference type="ARBA" id="ARBA00004434"/>
    </source>
</evidence>
<dbReference type="VEuPathDB" id="FungiDB:MGYG_02742"/>
<comment type="similarity">
    <text evidence="2 15">Belongs to the TIM50 family.</text>
</comment>
<feature type="compositionally biased region" description="Polar residues" evidence="16">
    <location>
        <begin position="83"/>
        <end position="96"/>
    </location>
</feature>
<keyword evidence="4 15" id="KW-0813">Transport</keyword>
<evidence type="ECO:0000256" key="11">
    <source>
        <dbReference type="ARBA" id="ARBA00023128"/>
    </source>
</evidence>
<dbReference type="Pfam" id="PF03031">
    <property type="entry name" value="NIF"/>
    <property type="match status" value="1"/>
</dbReference>
<feature type="domain" description="FCP1 homology" evidence="17">
    <location>
        <begin position="264"/>
        <end position="407"/>
    </location>
</feature>
<evidence type="ECO:0000259" key="17">
    <source>
        <dbReference type="PROSITE" id="PS50969"/>
    </source>
</evidence>
<feature type="compositionally biased region" description="Basic and acidic residues" evidence="16">
    <location>
        <begin position="442"/>
        <end position="451"/>
    </location>
</feature>
<keyword evidence="10 15" id="KW-0811">Translocation</keyword>
<dbReference type="InterPro" id="IPR036412">
    <property type="entry name" value="HAD-like_sf"/>
</dbReference>
<keyword evidence="9" id="KW-1133">Transmembrane helix</keyword>
<keyword evidence="6" id="KW-0999">Mitochondrion inner membrane</keyword>
<dbReference type="Proteomes" id="UP000002669">
    <property type="component" value="Unassembled WGS sequence"/>
</dbReference>
<keyword evidence="11 15" id="KW-0496">Mitochondrion</keyword>
<feature type="region of interest" description="Disordered" evidence="16">
    <location>
        <begin position="442"/>
        <end position="464"/>
    </location>
</feature>
<evidence type="ECO:0000313" key="19">
    <source>
        <dbReference type="Proteomes" id="UP000002669"/>
    </source>
</evidence>
<dbReference type="InterPro" id="IPR050365">
    <property type="entry name" value="TIM50"/>
</dbReference>
<evidence type="ECO:0000256" key="14">
    <source>
        <dbReference type="ARBA" id="ARBA00061871"/>
    </source>
</evidence>
<keyword evidence="19" id="KW-1185">Reference proteome</keyword>
<keyword evidence="5" id="KW-0812">Transmembrane</keyword>
<dbReference type="InterPro" id="IPR023214">
    <property type="entry name" value="HAD_sf"/>
</dbReference>
<keyword evidence="7 15" id="KW-0653">Protein transport</keyword>
<dbReference type="OMA" id="NLRQPYT"/>
<evidence type="ECO:0000256" key="9">
    <source>
        <dbReference type="ARBA" id="ARBA00022989"/>
    </source>
</evidence>
<evidence type="ECO:0000256" key="13">
    <source>
        <dbReference type="ARBA" id="ARBA00059797"/>
    </source>
</evidence>
<evidence type="ECO:0000256" key="15">
    <source>
        <dbReference type="RuleBase" id="RU365079"/>
    </source>
</evidence>
<dbReference type="PANTHER" id="PTHR12210">
    <property type="entry name" value="DULLARD PROTEIN PHOSPHATASE"/>
    <property type="match status" value="1"/>
</dbReference>
<proteinExistence type="inferred from homology"/>
<keyword evidence="12" id="KW-0472">Membrane</keyword>
<evidence type="ECO:0000256" key="10">
    <source>
        <dbReference type="ARBA" id="ARBA00023010"/>
    </source>
</evidence>
<dbReference type="HOGENOM" id="CLU_023309_0_0_1"/>
<organism evidence="19">
    <name type="scientific">Arthroderma gypseum (strain ATCC MYA-4604 / CBS 118893)</name>
    <name type="common">Microsporum gypseum</name>
    <dbReference type="NCBI Taxonomy" id="535722"/>
    <lineage>
        <taxon>Eukaryota</taxon>
        <taxon>Fungi</taxon>
        <taxon>Dikarya</taxon>
        <taxon>Ascomycota</taxon>
        <taxon>Pezizomycotina</taxon>
        <taxon>Eurotiomycetes</taxon>
        <taxon>Eurotiomycetidae</taxon>
        <taxon>Onygenales</taxon>
        <taxon>Arthrodermataceae</taxon>
        <taxon>Nannizzia</taxon>
    </lineage>
</organism>
<reference evidence="19" key="1">
    <citation type="journal article" date="2012" name="MBio">
        <title>Comparative genome analysis of Trichophyton rubrum and related dermatophytes reveals candidate genes involved in infection.</title>
        <authorList>
            <person name="Martinez D.A."/>
            <person name="Oliver B.G."/>
            <person name="Graeser Y."/>
            <person name="Goldberg J.M."/>
            <person name="Li W."/>
            <person name="Martinez-Rossi N.M."/>
            <person name="Monod M."/>
            <person name="Shelest E."/>
            <person name="Barton R.C."/>
            <person name="Birch E."/>
            <person name="Brakhage A.A."/>
            <person name="Chen Z."/>
            <person name="Gurr S.J."/>
            <person name="Heiman D."/>
            <person name="Heitman J."/>
            <person name="Kosti I."/>
            <person name="Rossi A."/>
            <person name="Saif S."/>
            <person name="Samalova M."/>
            <person name="Saunders C.W."/>
            <person name="Shea T."/>
            <person name="Summerbell R.C."/>
            <person name="Xu J."/>
            <person name="Young S."/>
            <person name="Zeng Q."/>
            <person name="Birren B.W."/>
            <person name="Cuomo C.A."/>
            <person name="White T.C."/>
        </authorList>
    </citation>
    <scope>NUCLEOTIDE SEQUENCE [LARGE SCALE GENOMIC DNA]</scope>
    <source>
        <strain evidence="19">ATCC MYA-4604 / CBS 118893</strain>
    </source>
</reference>